<dbReference type="EMBL" id="FN654279">
    <property type="protein sequence ID" value="CBY30618.1"/>
    <property type="molecule type" value="Genomic_DNA"/>
</dbReference>
<keyword evidence="1" id="KW-0472">Membrane</keyword>
<keyword evidence="1" id="KW-0812">Transmembrane</keyword>
<keyword evidence="1" id="KW-1133">Transmembrane helix</keyword>
<evidence type="ECO:0000256" key="1">
    <source>
        <dbReference type="SAM" id="Phobius"/>
    </source>
</evidence>
<name>E4Y4M0_OIKDI</name>
<accession>E4Y4M0</accession>
<feature type="transmembrane region" description="Helical" evidence="1">
    <location>
        <begin position="91"/>
        <end position="112"/>
    </location>
</feature>
<evidence type="ECO:0000313" key="2">
    <source>
        <dbReference type="EMBL" id="CBY30618.1"/>
    </source>
</evidence>
<protein>
    <submittedName>
        <fullName evidence="2">Uncharacterized protein</fullName>
    </submittedName>
</protein>
<feature type="transmembrane region" description="Helical" evidence="1">
    <location>
        <begin position="124"/>
        <end position="147"/>
    </location>
</feature>
<sequence>MSYSNSVLADDLDRESFAAENEVLSKSGRAFSRSYARQNTLLAGDLIEEMNWRKSTLLIGRCGFPPPKKSKSWKTRLLNRLFGDIKGANHILIAVASCITTFLALINIIFFLQENQIYKEFVLPWIYVLDGLSVLAFMTVFVGYFQLGRNRTIFLILTTQLAFICLFVCLGLAYYNTTVIIKKMDTKLVILALLEICCAFGFLLFAYISFQIQFVIRRVLYDEEVYGISTSKRPTMIEQLIMNVDNTVTSSVLLPSQQGPIL</sequence>
<organism evidence="2">
    <name type="scientific">Oikopleura dioica</name>
    <name type="common">Tunicate</name>
    <dbReference type="NCBI Taxonomy" id="34765"/>
    <lineage>
        <taxon>Eukaryota</taxon>
        <taxon>Metazoa</taxon>
        <taxon>Chordata</taxon>
        <taxon>Tunicata</taxon>
        <taxon>Appendicularia</taxon>
        <taxon>Copelata</taxon>
        <taxon>Oikopleuridae</taxon>
        <taxon>Oikopleura</taxon>
    </lineage>
</organism>
<gene>
    <name evidence="2" type="ORF">GSOID_T00018495001</name>
</gene>
<proteinExistence type="predicted"/>
<feature type="transmembrane region" description="Helical" evidence="1">
    <location>
        <begin position="153"/>
        <end position="176"/>
    </location>
</feature>
<dbReference type="AlphaFoldDB" id="E4Y4M0"/>
<feature type="transmembrane region" description="Helical" evidence="1">
    <location>
        <begin position="188"/>
        <end position="210"/>
    </location>
</feature>
<reference evidence="2" key="1">
    <citation type="journal article" date="2010" name="Science">
        <title>Plasticity of animal genome architecture unmasked by rapid evolution of a pelagic tunicate.</title>
        <authorList>
            <person name="Denoeud F."/>
            <person name="Henriet S."/>
            <person name="Mungpakdee S."/>
            <person name="Aury J.M."/>
            <person name="Da Silva C."/>
            <person name="Brinkmann H."/>
            <person name="Mikhaleva J."/>
            <person name="Olsen L.C."/>
            <person name="Jubin C."/>
            <person name="Canestro C."/>
            <person name="Bouquet J.M."/>
            <person name="Danks G."/>
            <person name="Poulain J."/>
            <person name="Campsteijn C."/>
            <person name="Adamski M."/>
            <person name="Cross I."/>
            <person name="Yadetie F."/>
            <person name="Muffato M."/>
            <person name="Louis A."/>
            <person name="Butcher S."/>
            <person name="Tsagkogeorga G."/>
            <person name="Konrad A."/>
            <person name="Singh S."/>
            <person name="Jensen M.F."/>
            <person name="Cong E.H."/>
            <person name="Eikeseth-Otteraa H."/>
            <person name="Noel B."/>
            <person name="Anthouard V."/>
            <person name="Porcel B.M."/>
            <person name="Kachouri-Lafond R."/>
            <person name="Nishino A."/>
            <person name="Ugolini M."/>
            <person name="Chourrout P."/>
            <person name="Nishida H."/>
            <person name="Aasland R."/>
            <person name="Huzurbazar S."/>
            <person name="Westhof E."/>
            <person name="Delsuc F."/>
            <person name="Lehrach H."/>
            <person name="Reinhardt R."/>
            <person name="Weissenbach J."/>
            <person name="Roy S.W."/>
            <person name="Artiguenave F."/>
            <person name="Postlethwait J.H."/>
            <person name="Manak J.R."/>
            <person name="Thompson E.M."/>
            <person name="Jaillon O."/>
            <person name="Du Pasquier L."/>
            <person name="Boudinot P."/>
            <person name="Liberles D.A."/>
            <person name="Volff J.N."/>
            <person name="Philippe H."/>
            <person name="Lenhard B."/>
            <person name="Roest Crollius H."/>
            <person name="Wincker P."/>
            <person name="Chourrout D."/>
        </authorList>
    </citation>
    <scope>NUCLEOTIDE SEQUENCE [LARGE SCALE GENOMIC DNA]</scope>
</reference>
<dbReference type="Proteomes" id="UP000011014">
    <property type="component" value="Unassembled WGS sequence"/>
</dbReference>